<accession>A0A7N2LQA4</accession>
<keyword evidence="1" id="KW-1133">Transmembrane helix</keyword>
<feature type="transmembrane region" description="Helical" evidence="1">
    <location>
        <begin position="12"/>
        <end position="30"/>
    </location>
</feature>
<evidence type="ECO:0000313" key="3">
    <source>
        <dbReference type="Proteomes" id="UP000594261"/>
    </source>
</evidence>
<dbReference type="Gramene" id="QL05p030000:mrna">
    <property type="protein sequence ID" value="QL05p030000:mrna"/>
    <property type="gene ID" value="QL05p030000"/>
</dbReference>
<dbReference type="Proteomes" id="UP000594261">
    <property type="component" value="Chromosome 5"/>
</dbReference>
<protein>
    <submittedName>
        <fullName evidence="2">Uncharacterized protein</fullName>
    </submittedName>
</protein>
<dbReference type="AlphaFoldDB" id="A0A7N2LQA4"/>
<keyword evidence="3" id="KW-1185">Reference proteome</keyword>
<feature type="transmembrane region" description="Helical" evidence="1">
    <location>
        <begin position="64"/>
        <end position="85"/>
    </location>
</feature>
<reference evidence="2" key="2">
    <citation type="submission" date="2021-01" db="UniProtKB">
        <authorList>
            <consortium name="EnsemblPlants"/>
        </authorList>
    </citation>
    <scope>IDENTIFICATION</scope>
</reference>
<keyword evidence="1" id="KW-0812">Transmembrane</keyword>
<evidence type="ECO:0000256" key="1">
    <source>
        <dbReference type="SAM" id="Phobius"/>
    </source>
</evidence>
<sequence>MGHRHTTEDRHRVARWIVVLLLMGHSHAAMDRVVPLDRLPPCRWVDRHRASPLWVDRGRGLLDFVVGSGVDEFAVGLCWLLMVWIGGF</sequence>
<organism evidence="2 3">
    <name type="scientific">Quercus lobata</name>
    <name type="common">Valley oak</name>
    <dbReference type="NCBI Taxonomy" id="97700"/>
    <lineage>
        <taxon>Eukaryota</taxon>
        <taxon>Viridiplantae</taxon>
        <taxon>Streptophyta</taxon>
        <taxon>Embryophyta</taxon>
        <taxon>Tracheophyta</taxon>
        <taxon>Spermatophyta</taxon>
        <taxon>Magnoliopsida</taxon>
        <taxon>eudicotyledons</taxon>
        <taxon>Gunneridae</taxon>
        <taxon>Pentapetalae</taxon>
        <taxon>rosids</taxon>
        <taxon>fabids</taxon>
        <taxon>Fagales</taxon>
        <taxon>Fagaceae</taxon>
        <taxon>Quercus</taxon>
    </lineage>
</organism>
<dbReference type="EnsemblPlants" id="QL05p030000:mrna">
    <property type="protein sequence ID" value="QL05p030000:mrna"/>
    <property type="gene ID" value="QL05p030000"/>
</dbReference>
<keyword evidence="1" id="KW-0472">Membrane</keyword>
<proteinExistence type="predicted"/>
<dbReference type="InParanoid" id="A0A7N2LQA4"/>
<evidence type="ECO:0000313" key="2">
    <source>
        <dbReference type="EnsemblPlants" id="QL05p030000:mrna"/>
    </source>
</evidence>
<name>A0A7N2LQA4_QUELO</name>
<dbReference type="EMBL" id="LRBV02000005">
    <property type="status" value="NOT_ANNOTATED_CDS"/>
    <property type="molecule type" value="Genomic_DNA"/>
</dbReference>
<reference evidence="2 3" key="1">
    <citation type="journal article" date="2016" name="G3 (Bethesda)">
        <title>First Draft Assembly and Annotation of the Genome of a California Endemic Oak Quercus lobata Nee (Fagaceae).</title>
        <authorList>
            <person name="Sork V.L."/>
            <person name="Fitz-Gibbon S.T."/>
            <person name="Puiu D."/>
            <person name="Crepeau M."/>
            <person name="Gugger P.F."/>
            <person name="Sherman R."/>
            <person name="Stevens K."/>
            <person name="Langley C.H."/>
            <person name="Pellegrini M."/>
            <person name="Salzberg S.L."/>
        </authorList>
    </citation>
    <scope>NUCLEOTIDE SEQUENCE [LARGE SCALE GENOMIC DNA]</scope>
    <source>
        <strain evidence="2 3">cv. SW786</strain>
    </source>
</reference>